<organism evidence="11">
    <name type="scientific">Achlya hypogyna</name>
    <name type="common">Oomycete</name>
    <name type="synonym">Protoachlya hypogyna</name>
    <dbReference type="NCBI Taxonomy" id="1202772"/>
    <lineage>
        <taxon>Eukaryota</taxon>
        <taxon>Sar</taxon>
        <taxon>Stramenopiles</taxon>
        <taxon>Oomycota</taxon>
        <taxon>Saprolegniomycetes</taxon>
        <taxon>Saprolegniales</taxon>
        <taxon>Achlyaceae</taxon>
        <taxon>Achlya</taxon>
    </lineage>
</organism>
<dbReference type="PRINTS" id="PR00786">
    <property type="entry name" value="NEPRILYSIN"/>
</dbReference>
<feature type="chain" id="PRO_5002037083" evidence="8">
    <location>
        <begin position="18"/>
        <end position="668"/>
    </location>
</feature>
<evidence type="ECO:0000256" key="2">
    <source>
        <dbReference type="ARBA" id="ARBA00007357"/>
    </source>
</evidence>
<keyword evidence="13" id="KW-1185">Reference proteome</keyword>
<comment type="similarity">
    <text evidence="2">Belongs to the peptidase M13 family.</text>
</comment>
<proteinExistence type="inferred from homology"/>
<evidence type="ECO:0000256" key="1">
    <source>
        <dbReference type="ARBA" id="ARBA00001947"/>
    </source>
</evidence>
<dbReference type="InterPro" id="IPR024079">
    <property type="entry name" value="MetalloPept_cat_dom_sf"/>
</dbReference>
<evidence type="ECO:0000256" key="8">
    <source>
        <dbReference type="SAM" id="SignalP"/>
    </source>
</evidence>
<evidence type="ECO:0000256" key="7">
    <source>
        <dbReference type="ARBA" id="ARBA00023049"/>
    </source>
</evidence>
<evidence type="ECO:0000256" key="4">
    <source>
        <dbReference type="ARBA" id="ARBA00022723"/>
    </source>
</evidence>
<dbReference type="InterPro" id="IPR018497">
    <property type="entry name" value="Peptidase_M13_C"/>
</dbReference>
<dbReference type="GO" id="GO:0016485">
    <property type="term" value="P:protein processing"/>
    <property type="evidence" value="ECO:0007669"/>
    <property type="project" value="TreeGrafter"/>
</dbReference>
<name>A0A0A7CNK7_ACHHY</name>
<dbReference type="Gene3D" id="1.10.1380.10">
    <property type="entry name" value="Neutral endopeptidase , domain2"/>
    <property type="match status" value="1"/>
</dbReference>
<dbReference type="SUPFAM" id="SSF55486">
    <property type="entry name" value="Metalloproteases ('zincins'), catalytic domain"/>
    <property type="match status" value="1"/>
</dbReference>
<feature type="signal peptide" evidence="8">
    <location>
        <begin position="1"/>
        <end position="17"/>
    </location>
</feature>
<dbReference type="EMBL" id="KM038523">
    <property type="protein sequence ID" value="AIG55984.1"/>
    <property type="molecule type" value="Genomic_DNA"/>
</dbReference>
<dbReference type="OrthoDB" id="6475849at2759"/>
<protein>
    <submittedName>
        <fullName evidence="12">Endothelin-converting enzyme, metalloprotease family M13</fullName>
    </submittedName>
    <submittedName>
        <fullName evidence="11">Secreted protein</fullName>
    </submittedName>
</protein>
<evidence type="ECO:0000256" key="6">
    <source>
        <dbReference type="ARBA" id="ARBA00022833"/>
    </source>
</evidence>
<comment type="cofactor">
    <cofactor evidence="1">
        <name>Zn(2+)</name>
        <dbReference type="ChEBI" id="CHEBI:29105"/>
    </cofactor>
</comment>
<dbReference type="InterPro" id="IPR042089">
    <property type="entry name" value="Peptidase_M13_dom_2"/>
</dbReference>
<gene>
    <name evidence="12" type="ORF">ACHHYP_05014</name>
</gene>
<dbReference type="InterPro" id="IPR008753">
    <property type="entry name" value="Peptidase_M13_N"/>
</dbReference>
<dbReference type="Pfam" id="PF01431">
    <property type="entry name" value="Peptidase_M13"/>
    <property type="match status" value="1"/>
</dbReference>
<keyword evidence="8" id="KW-0732">Signal</keyword>
<dbReference type="GO" id="GO:0004222">
    <property type="term" value="F:metalloendopeptidase activity"/>
    <property type="evidence" value="ECO:0007669"/>
    <property type="project" value="InterPro"/>
</dbReference>
<keyword evidence="4" id="KW-0479">Metal-binding</keyword>
<keyword evidence="7 12" id="KW-0482">Metalloprotease</keyword>
<dbReference type="Pfam" id="PF05649">
    <property type="entry name" value="Peptidase_M13_N"/>
    <property type="match status" value="1"/>
</dbReference>
<evidence type="ECO:0000313" key="12">
    <source>
        <dbReference type="EMBL" id="OQR91056.1"/>
    </source>
</evidence>
<evidence type="ECO:0000256" key="5">
    <source>
        <dbReference type="ARBA" id="ARBA00022801"/>
    </source>
</evidence>
<accession>A0A0A7CNK7</accession>
<dbReference type="CDD" id="cd08662">
    <property type="entry name" value="M13"/>
    <property type="match status" value="1"/>
</dbReference>
<keyword evidence="6" id="KW-0862">Zinc</keyword>
<evidence type="ECO:0000259" key="9">
    <source>
        <dbReference type="Pfam" id="PF01431"/>
    </source>
</evidence>
<keyword evidence="5" id="KW-0378">Hydrolase</keyword>
<dbReference type="AlphaFoldDB" id="A0A0A7CNK7"/>
<dbReference type="PANTHER" id="PTHR11733:SF167">
    <property type="entry name" value="FI17812P1-RELATED"/>
    <property type="match status" value="1"/>
</dbReference>
<feature type="domain" description="Peptidase M13 N-terminal" evidence="10">
    <location>
        <begin position="37"/>
        <end position="409"/>
    </location>
</feature>
<sequence>MVKIIASVSALAATALAGNVAEFPKEVSSLMDQTVDPCTNFYEYACGGWYKNVVIPADRATVDTSFSVLGNKNDAVIRQIIDAKYPKLREYYESCTDEATLTSLGLAPIAEDMQSLRTNSTTSLLRAAAELSKKGVPAFTELQVFPDNDDATTNVLYTSQVAMTLEHEYYVTPEKWDRVRPSYEAYLIALFTAAGNTDPAAAAKVVMDFELTLAGVQLSKLEMLEAKTSKYNPMSYAEAATKFPLSVGIQLQAYGFNIHDSCIDATNKVILYDLDFFDRMEALLKKQSVSTLQTVMEFAVLHTNAPYLTPALATANWNLFGKAIRGQKMEPSREKKCTADIQKVLGELVSDYFVKATFSKEAATRADEMVLALEASFKQGIQNATWLDEDTRKNGLTKLSKFVHLIGAPENPQKYPTLALDSKTYVDNRNKVKEFDLAANLALLGTKVDRHKWSSPASEVNAWYDPSLNSITFPAGILQSPFFDGSFDASQNFGAIGMVIGHEITHGFDNSGRNYDGDGNVNDWWSDETSLEFNKKAKCIVDQYGAFDVKSEITGKSLGFVDGRLTLGETIADNGGLKTAFRAYREYTRTSPSKFTQETADKVFFLSFAQGWCSKNTDKYLELILEDEHPPGKFRVFGAVQNNDAFAKAFNCPANSAMNPTKKCYLWE</sequence>
<evidence type="ECO:0000259" key="10">
    <source>
        <dbReference type="Pfam" id="PF05649"/>
    </source>
</evidence>
<dbReference type="Proteomes" id="UP000243579">
    <property type="component" value="Unassembled WGS sequence"/>
</dbReference>
<keyword evidence="3 12" id="KW-0645">Protease</keyword>
<dbReference type="Gene3D" id="3.40.390.10">
    <property type="entry name" value="Collagenase (Catalytic Domain)"/>
    <property type="match status" value="1"/>
</dbReference>
<evidence type="ECO:0000313" key="13">
    <source>
        <dbReference type="Proteomes" id="UP000243579"/>
    </source>
</evidence>
<reference evidence="11 13" key="1">
    <citation type="journal article" date="2014" name="Genome Biol. Evol.">
        <title>The secreted proteins of Achlya hypogyna and Thraustotheca clavata identify the ancestral oomycete secretome and reveal gene acquisitions by horizontal gene transfer.</title>
        <authorList>
            <person name="Misner I."/>
            <person name="Blouin N."/>
            <person name="Leonard G."/>
            <person name="Richards T.A."/>
            <person name="Lane C.E."/>
        </authorList>
    </citation>
    <scope>NUCLEOTIDE SEQUENCE</scope>
    <source>
        <strain evidence="11 13">ATCC 48635</strain>
    </source>
</reference>
<dbReference type="STRING" id="1202772.A0A0A7CNK7"/>
<dbReference type="EMBL" id="JNBR01000559">
    <property type="protein sequence ID" value="OQR91056.1"/>
    <property type="molecule type" value="Genomic_DNA"/>
</dbReference>
<evidence type="ECO:0000256" key="3">
    <source>
        <dbReference type="ARBA" id="ARBA00022670"/>
    </source>
</evidence>
<dbReference type="PROSITE" id="PS51885">
    <property type="entry name" value="NEPRILYSIN"/>
    <property type="match status" value="1"/>
</dbReference>
<dbReference type="GO" id="GO:0046872">
    <property type="term" value="F:metal ion binding"/>
    <property type="evidence" value="ECO:0007669"/>
    <property type="project" value="UniProtKB-KW"/>
</dbReference>
<evidence type="ECO:0000313" key="11">
    <source>
        <dbReference type="EMBL" id="AIG55984.1"/>
    </source>
</evidence>
<dbReference type="InterPro" id="IPR000718">
    <property type="entry name" value="Peptidase_M13"/>
</dbReference>
<dbReference type="PANTHER" id="PTHR11733">
    <property type="entry name" value="ZINC METALLOPROTEASE FAMILY M13 NEPRILYSIN-RELATED"/>
    <property type="match status" value="1"/>
</dbReference>
<feature type="domain" description="Peptidase M13 C-terminal" evidence="9">
    <location>
        <begin position="461"/>
        <end position="665"/>
    </location>
</feature>
<dbReference type="GO" id="GO:0005886">
    <property type="term" value="C:plasma membrane"/>
    <property type="evidence" value="ECO:0007669"/>
    <property type="project" value="TreeGrafter"/>
</dbReference>